<dbReference type="GeneID" id="97542472"/>
<comment type="subunit">
    <text evidence="4 10">Homotrimer.</text>
</comment>
<comment type="caution">
    <text evidence="11">The sequence shown here is derived from an EMBL/GenBank/DDBJ whole genome shotgun (WGS) entry which is preliminary data.</text>
</comment>
<comment type="cofactor">
    <cofactor evidence="2 10">
        <name>a divalent metal cation</name>
        <dbReference type="ChEBI" id="CHEBI:60240"/>
    </cofactor>
</comment>
<protein>
    <recommendedName>
        <fullName evidence="10">4-hydroxy-4-methyl-2-oxoglutarate aldolase</fullName>
        <shortName evidence="10">HMG aldolase</shortName>
        <ecNumber evidence="10">4.1.1.112</ecNumber>
        <ecNumber evidence="10">4.1.3.17</ecNumber>
    </recommendedName>
    <alternativeName>
        <fullName evidence="10">Oxaloacetate decarboxylase</fullName>
    </alternativeName>
</protein>
<evidence type="ECO:0000256" key="8">
    <source>
        <dbReference type="ARBA" id="ARBA00047973"/>
    </source>
</evidence>
<keyword evidence="6 10" id="KW-0456">Lyase</keyword>
<dbReference type="InterPro" id="IPR010203">
    <property type="entry name" value="RraA"/>
</dbReference>
<evidence type="ECO:0000256" key="4">
    <source>
        <dbReference type="ARBA" id="ARBA00011233"/>
    </source>
</evidence>
<dbReference type="NCBIfam" id="TIGR01935">
    <property type="entry name" value="NOT-MenG"/>
    <property type="match status" value="1"/>
</dbReference>
<dbReference type="Gene3D" id="3.50.30.40">
    <property type="entry name" value="Ribonuclease E inhibitor RraA/RraA-like"/>
    <property type="match status" value="1"/>
</dbReference>
<dbReference type="NCBIfam" id="NF006875">
    <property type="entry name" value="PRK09372.1"/>
    <property type="match status" value="1"/>
</dbReference>
<feature type="binding site" evidence="9">
    <location>
        <position position="97"/>
    </location>
    <ligand>
        <name>substrate</name>
    </ligand>
</feature>
<dbReference type="PANTHER" id="PTHR33254:SF4">
    <property type="entry name" value="4-HYDROXY-4-METHYL-2-OXOGLUTARATE ALDOLASE 3-RELATED"/>
    <property type="match status" value="1"/>
</dbReference>
<comment type="cofactor">
    <cofactor evidence="9">
        <name>Mg(2+)</name>
        <dbReference type="ChEBI" id="CHEBI:18420"/>
    </cofactor>
</comment>
<dbReference type="SUPFAM" id="SSF89562">
    <property type="entry name" value="RraA-like"/>
    <property type="match status" value="1"/>
</dbReference>
<dbReference type="GO" id="GO:0051252">
    <property type="term" value="P:regulation of RNA metabolic process"/>
    <property type="evidence" value="ECO:0007669"/>
    <property type="project" value="InterPro"/>
</dbReference>
<dbReference type="PANTHER" id="PTHR33254">
    <property type="entry name" value="4-HYDROXY-4-METHYL-2-OXOGLUTARATE ALDOLASE 3-RELATED"/>
    <property type="match status" value="1"/>
</dbReference>
<comment type="similarity">
    <text evidence="3 10">Belongs to the class II aldolase/RraA-like family.</text>
</comment>
<keyword evidence="5 9" id="KW-0479">Metal-binding</keyword>
<evidence type="ECO:0000313" key="12">
    <source>
        <dbReference type="Proteomes" id="UP000018211"/>
    </source>
</evidence>
<keyword evidence="9" id="KW-0460">Magnesium</keyword>
<dbReference type="Pfam" id="PF03737">
    <property type="entry name" value="RraA-like"/>
    <property type="match status" value="1"/>
</dbReference>
<evidence type="ECO:0000256" key="2">
    <source>
        <dbReference type="ARBA" id="ARBA00001968"/>
    </source>
</evidence>
<dbReference type="NCBIfam" id="NF009134">
    <property type="entry name" value="PRK12487.1"/>
    <property type="match status" value="1"/>
</dbReference>
<dbReference type="GO" id="GO:0046872">
    <property type="term" value="F:metal ion binding"/>
    <property type="evidence" value="ECO:0007669"/>
    <property type="project" value="UniProtKB-KW"/>
</dbReference>
<dbReference type="EC" id="4.1.3.17" evidence="10"/>
<dbReference type="EC" id="4.1.1.112" evidence="10"/>
<reference evidence="11 12" key="1">
    <citation type="journal article" date="2013" name="ISME J.">
        <title>Comparative genomics of pathogenic lineages of Vibrio nigripulchritudo identifies virulence-associated traits.</title>
        <authorList>
            <person name="Goudenege D."/>
            <person name="Labreuche Y."/>
            <person name="Krin E."/>
            <person name="Ansquer D."/>
            <person name="Mangenot S."/>
            <person name="Calteau A."/>
            <person name="Medigue C."/>
            <person name="Mazel D."/>
            <person name="Polz M.F."/>
            <person name="Le Roux F."/>
        </authorList>
    </citation>
    <scope>NUCLEOTIDE SEQUENCE [LARGE SCALE GENOMIC DNA]</scope>
    <source>
        <strain evidence="11 12">SOn1</strain>
    </source>
</reference>
<dbReference type="InterPro" id="IPR005493">
    <property type="entry name" value="RraA/RraA-like"/>
</dbReference>
<dbReference type="AlphaFoldDB" id="A0AAV2VWZ6"/>
<evidence type="ECO:0000256" key="10">
    <source>
        <dbReference type="RuleBase" id="RU004338"/>
    </source>
</evidence>
<evidence type="ECO:0000256" key="9">
    <source>
        <dbReference type="PIRSR" id="PIRSR605493-1"/>
    </source>
</evidence>
<evidence type="ECO:0000256" key="3">
    <source>
        <dbReference type="ARBA" id="ARBA00008621"/>
    </source>
</evidence>
<gene>
    <name evidence="11" type="primary">rraA</name>
    <name evidence="11" type="ORF">VIBNISOn1_800056</name>
</gene>
<evidence type="ECO:0000256" key="7">
    <source>
        <dbReference type="ARBA" id="ARBA00025046"/>
    </source>
</evidence>
<dbReference type="GO" id="GO:0008428">
    <property type="term" value="F:ribonuclease inhibitor activity"/>
    <property type="evidence" value="ECO:0007669"/>
    <property type="project" value="InterPro"/>
</dbReference>
<proteinExistence type="inferred from homology"/>
<dbReference type="RefSeq" id="WP_004397829.1">
    <property type="nucleotide sequence ID" value="NZ_LK391965.1"/>
</dbReference>
<evidence type="ECO:0000256" key="1">
    <source>
        <dbReference type="ARBA" id="ARBA00001342"/>
    </source>
</evidence>
<comment type="catalytic activity">
    <reaction evidence="1 10">
        <text>4-hydroxy-4-methyl-2-oxoglutarate = 2 pyruvate</text>
        <dbReference type="Rhea" id="RHEA:22748"/>
        <dbReference type="ChEBI" id="CHEBI:15361"/>
        <dbReference type="ChEBI" id="CHEBI:58276"/>
        <dbReference type="EC" id="4.1.3.17"/>
    </reaction>
</comment>
<dbReference type="EMBL" id="CAOF01000176">
    <property type="protein sequence ID" value="CCO49274.1"/>
    <property type="molecule type" value="Genomic_DNA"/>
</dbReference>
<evidence type="ECO:0000256" key="5">
    <source>
        <dbReference type="ARBA" id="ARBA00022723"/>
    </source>
</evidence>
<dbReference type="GO" id="GO:0047443">
    <property type="term" value="F:4-hydroxy-4-methyl-2-oxoglutarate aldolase activity"/>
    <property type="evidence" value="ECO:0007669"/>
    <property type="project" value="UniProtKB-EC"/>
</dbReference>
<comment type="catalytic activity">
    <reaction evidence="8 10">
        <text>oxaloacetate + H(+) = pyruvate + CO2</text>
        <dbReference type="Rhea" id="RHEA:15641"/>
        <dbReference type="ChEBI" id="CHEBI:15361"/>
        <dbReference type="ChEBI" id="CHEBI:15378"/>
        <dbReference type="ChEBI" id="CHEBI:16452"/>
        <dbReference type="ChEBI" id="CHEBI:16526"/>
        <dbReference type="EC" id="4.1.1.112"/>
    </reaction>
</comment>
<dbReference type="InterPro" id="IPR036704">
    <property type="entry name" value="RraA/RraA-like_sf"/>
</dbReference>
<accession>A0AAV2VWZ6</accession>
<dbReference type="Proteomes" id="UP000018211">
    <property type="component" value="Unassembled WGS sequence"/>
</dbReference>
<dbReference type="CDD" id="cd16841">
    <property type="entry name" value="RraA_family"/>
    <property type="match status" value="1"/>
</dbReference>
<organism evidence="11 12">
    <name type="scientific">Vibrio nigripulchritudo SOn1</name>
    <dbReference type="NCBI Taxonomy" id="1238450"/>
    <lineage>
        <taxon>Bacteria</taxon>
        <taxon>Pseudomonadati</taxon>
        <taxon>Pseudomonadota</taxon>
        <taxon>Gammaproteobacteria</taxon>
        <taxon>Vibrionales</taxon>
        <taxon>Vibrionaceae</taxon>
        <taxon>Vibrio</taxon>
    </lineage>
</organism>
<feature type="binding site" evidence="9">
    <location>
        <position position="98"/>
    </location>
    <ligand>
        <name>Mg(2+)</name>
        <dbReference type="ChEBI" id="CHEBI:18420"/>
    </ligand>
</feature>
<dbReference type="GO" id="GO:0008948">
    <property type="term" value="F:oxaloacetate decarboxylase activity"/>
    <property type="evidence" value="ECO:0007669"/>
    <property type="project" value="UniProtKB-EC"/>
</dbReference>
<evidence type="ECO:0000256" key="6">
    <source>
        <dbReference type="ARBA" id="ARBA00023239"/>
    </source>
</evidence>
<sequence>MKDLLPDLCDQYEDQLTLLDLPLQNFGQRGAFWGEIVTVRCYHDNSKVKEALNENGKGKVLVVDGNGSSERALMGDQVALTAINNQWEGVVIWGAVRDVGAMSEMDLGVKALTTCPFKTEKRDIGEIDVGLTIQGQMIQPGDYLYSDWNGIVISKKELKVT</sequence>
<comment type="function">
    <text evidence="7 10">Catalyzes the aldol cleavage of 4-hydroxy-4-methyl-2-oxoglutarate (HMG) into 2 molecules of pyruvate. Also contains a secondary oxaloacetate (OAA) decarboxylase activity due to the common pyruvate enolate transition state formed following C-C bond cleavage in the retro-aldol and decarboxylation reactions.</text>
</comment>
<evidence type="ECO:0000313" key="11">
    <source>
        <dbReference type="EMBL" id="CCO49274.1"/>
    </source>
</evidence>
<feature type="binding site" evidence="9">
    <location>
        <begin position="75"/>
        <end position="78"/>
    </location>
    <ligand>
        <name>substrate</name>
    </ligand>
</feature>
<name>A0AAV2VWZ6_9VIBR</name>